<keyword evidence="2" id="KW-1185">Reference proteome</keyword>
<sequence>MKYYFSFFQKRKENNDLKNSIQILQEKKKNLKKNKRTAFFLSECYSKSWISLTNEAQRLNTLICCICNQIVNNAMELNCGEHENEEKFVWLEKNNNGKYPIQQHGHCEFSQGKAMKKLVSELLAICPRQFNLKKRRKRRRRILNKSNSNSKNICNFKGKIKDLKDHLGKSYNLISIKQINPLEIVNELMKCLDKLENCKMWLNYKQFCPISKNQNKSFMIMIM</sequence>
<accession>X6PA24</accession>
<evidence type="ECO:0000313" key="1">
    <source>
        <dbReference type="EMBL" id="ETO34502.1"/>
    </source>
</evidence>
<reference evidence="1 2" key="1">
    <citation type="journal article" date="2013" name="Curr. Biol.">
        <title>The Genome of the Foraminiferan Reticulomyxa filosa.</title>
        <authorList>
            <person name="Glockner G."/>
            <person name="Hulsmann N."/>
            <person name="Schleicher M."/>
            <person name="Noegel A.A."/>
            <person name="Eichinger L."/>
            <person name="Gallinger C."/>
            <person name="Pawlowski J."/>
            <person name="Sierra R."/>
            <person name="Euteneuer U."/>
            <person name="Pillet L."/>
            <person name="Moustafa A."/>
            <person name="Platzer M."/>
            <person name="Groth M."/>
            <person name="Szafranski K."/>
            <person name="Schliwa M."/>
        </authorList>
    </citation>
    <scope>NUCLEOTIDE SEQUENCE [LARGE SCALE GENOMIC DNA]</scope>
</reference>
<evidence type="ECO:0000313" key="2">
    <source>
        <dbReference type="Proteomes" id="UP000023152"/>
    </source>
</evidence>
<dbReference type="EMBL" id="ASPP01002498">
    <property type="protein sequence ID" value="ETO34502.1"/>
    <property type="molecule type" value="Genomic_DNA"/>
</dbReference>
<dbReference type="AlphaFoldDB" id="X6PA24"/>
<protein>
    <submittedName>
        <fullName evidence="1">Uncharacterized protein</fullName>
    </submittedName>
</protein>
<proteinExistence type="predicted"/>
<gene>
    <name evidence="1" type="ORF">RFI_02592</name>
</gene>
<organism evidence="1 2">
    <name type="scientific">Reticulomyxa filosa</name>
    <dbReference type="NCBI Taxonomy" id="46433"/>
    <lineage>
        <taxon>Eukaryota</taxon>
        <taxon>Sar</taxon>
        <taxon>Rhizaria</taxon>
        <taxon>Retaria</taxon>
        <taxon>Foraminifera</taxon>
        <taxon>Monothalamids</taxon>
        <taxon>Reticulomyxidae</taxon>
        <taxon>Reticulomyxa</taxon>
    </lineage>
</organism>
<dbReference type="Proteomes" id="UP000023152">
    <property type="component" value="Unassembled WGS sequence"/>
</dbReference>
<name>X6PA24_RETFI</name>
<comment type="caution">
    <text evidence="1">The sequence shown here is derived from an EMBL/GenBank/DDBJ whole genome shotgun (WGS) entry which is preliminary data.</text>
</comment>